<accession>A0A7E5VN87</accession>
<dbReference type="Pfam" id="PF04572">
    <property type="entry name" value="Gb3_synth"/>
    <property type="match status" value="1"/>
</dbReference>
<comment type="similarity">
    <text evidence="2">Belongs to the glycosyltransferase 32 family.</text>
</comment>
<dbReference type="InterPro" id="IPR007577">
    <property type="entry name" value="GlycoTrfase_DXD_sugar-bd_CS"/>
</dbReference>
<dbReference type="InterPro" id="IPR051981">
    <property type="entry name" value="Glycosyltransf_32"/>
</dbReference>
<keyword evidence="5" id="KW-0333">Golgi apparatus</keyword>
<organism evidence="9 10">
    <name type="scientific">Trichoplusia ni</name>
    <name type="common">Cabbage looper</name>
    <dbReference type="NCBI Taxonomy" id="7111"/>
    <lineage>
        <taxon>Eukaryota</taxon>
        <taxon>Metazoa</taxon>
        <taxon>Ecdysozoa</taxon>
        <taxon>Arthropoda</taxon>
        <taxon>Hexapoda</taxon>
        <taxon>Insecta</taxon>
        <taxon>Pterygota</taxon>
        <taxon>Neoptera</taxon>
        <taxon>Endopterygota</taxon>
        <taxon>Lepidoptera</taxon>
        <taxon>Glossata</taxon>
        <taxon>Ditrysia</taxon>
        <taxon>Noctuoidea</taxon>
        <taxon>Noctuidae</taxon>
        <taxon>Plusiinae</taxon>
        <taxon>Trichoplusia</taxon>
    </lineage>
</organism>
<keyword evidence="6 7" id="KW-0472">Membrane</keyword>
<dbReference type="PANTHER" id="PTHR12042">
    <property type="entry name" value="LACTOSYLCERAMIDE 4-ALPHA-GALACTOSYLTRANSFERASE ALPHA- 1,4-GALACTOSYLTRANSFERASE"/>
    <property type="match status" value="1"/>
</dbReference>
<evidence type="ECO:0000256" key="1">
    <source>
        <dbReference type="ARBA" id="ARBA00004323"/>
    </source>
</evidence>
<evidence type="ECO:0000259" key="8">
    <source>
        <dbReference type="Pfam" id="PF04572"/>
    </source>
</evidence>
<dbReference type="GO" id="GO:0016758">
    <property type="term" value="F:hexosyltransferase activity"/>
    <property type="evidence" value="ECO:0007669"/>
    <property type="project" value="TreeGrafter"/>
</dbReference>
<dbReference type="PANTHER" id="PTHR12042:SF21">
    <property type="entry name" value="ALPHA1,4-GALACTOSYLTRANSFERASE 1-RELATED"/>
    <property type="match status" value="1"/>
</dbReference>
<dbReference type="Gene3D" id="3.90.550.20">
    <property type="match status" value="1"/>
</dbReference>
<evidence type="ECO:0000256" key="4">
    <source>
        <dbReference type="ARBA" id="ARBA00022679"/>
    </source>
</evidence>
<sequence>MILNSSRLRLYLFVYFFILLVLVLYNICKEKEEVKLRNKRKGKSCHFHKTDKDVLPLLLRSTSFPPKSIFFHETTCRGGLSYRQACAVESAALAHPNHQINVLFTSPVLRDYFEQSTMKTLLDSYSNVRFLRVHINSYVEGTPLGHAVIQLTDDQLHVHIARVMTYLTMYKYSGIYLGLDVIVGKSLAELSKNWVVRETPETLSTDMFAFSENHAGRKLAEISIGFLYSEILFNEEHATWSYSGPSVLTRAMQLWCTTDKIQGMSLSSCDDVAVYGPELFYPVSFHNRSEYFHEVDWNKWKDENIYTYHVWEYFTKYNLVTEFSLYSRLAEYYCPTIFTTYFGGIMLKQEFNNFNKNNRVKT</sequence>
<dbReference type="InParanoid" id="A0A7E5VN87"/>
<comment type="subcellular location">
    <subcellularLocation>
        <location evidence="1">Golgi apparatus membrane</location>
        <topology evidence="1">Single-pass type II membrane protein</topology>
    </subcellularLocation>
</comment>
<dbReference type="RefSeq" id="XP_026729775.1">
    <property type="nucleotide sequence ID" value="XM_026873974.1"/>
</dbReference>
<dbReference type="Pfam" id="PF04488">
    <property type="entry name" value="Gly_transf_sug"/>
    <property type="match status" value="1"/>
</dbReference>
<dbReference type="KEGG" id="tnl:113495305"/>
<evidence type="ECO:0000313" key="10">
    <source>
        <dbReference type="RefSeq" id="XP_026729775.1"/>
    </source>
</evidence>
<evidence type="ECO:0000256" key="2">
    <source>
        <dbReference type="ARBA" id="ARBA00009003"/>
    </source>
</evidence>
<name>A0A7E5VN87_TRINI</name>
<feature type="transmembrane region" description="Helical" evidence="7">
    <location>
        <begin position="12"/>
        <end position="28"/>
    </location>
</feature>
<keyword evidence="9" id="KW-1185">Reference proteome</keyword>
<evidence type="ECO:0000256" key="7">
    <source>
        <dbReference type="SAM" id="Phobius"/>
    </source>
</evidence>
<evidence type="ECO:0000313" key="9">
    <source>
        <dbReference type="Proteomes" id="UP000322000"/>
    </source>
</evidence>
<reference evidence="10" key="1">
    <citation type="submission" date="2025-08" db="UniProtKB">
        <authorList>
            <consortium name="RefSeq"/>
        </authorList>
    </citation>
    <scope>IDENTIFICATION</scope>
</reference>
<proteinExistence type="inferred from homology"/>
<keyword evidence="3" id="KW-0328">Glycosyltransferase</keyword>
<keyword evidence="7" id="KW-0812">Transmembrane</keyword>
<dbReference type="OrthoDB" id="409543at2759"/>
<dbReference type="GO" id="GO:0006688">
    <property type="term" value="P:glycosphingolipid biosynthetic process"/>
    <property type="evidence" value="ECO:0007669"/>
    <property type="project" value="TreeGrafter"/>
</dbReference>
<dbReference type="GO" id="GO:0000139">
    <property type="term" value="C:Golgi membrane"/>
    <property type="evidence" value="ECO:0007669"/>
    <property type="project" value="UniProtKB-SubCell"/>
</dbReference>
<gene>
    <name evidence="10" type="primary">LOC113495305</name>
</gene>
<evidence type="ECO:0000256" key="3">
    <source>
        <dbReference type="ARBA" id="ARBA00022676"/>
    </source>
</evidence>
<keyword evidence="7" id="KW-1133">Transmembrane helix</keyword>
<evidence type="ECO:0000256" key="6">
    <source>
        <dbReference type="ARBA" id="ARBA00023136"/>
    </source>
</evidence>
<dbReference type="AlphaFoldDB" id="A0A7E5VN87"/>
<feature type="domain" description="Alpha 1,4-glycosyltransferase" evidence="8">
    <location>
        <begin position="238"/>
        <end position="339"/>
    </location>
</feature>
<dbReference type="InterPro" id="IPR007652">
    <property type="entry name" value="A1-4-GlycosylTfrase_dom"/>
</dbReference>
<dbReference type="SUPFAM" id="SSF53448">
    <property type="entry name" value="Nucleotide-diphospho-sugar transferases"/>
    <property type="match status" value="1"/>
</dbReference>
<dbReference type="GeneID" id="113495305"/>
<evidence type="ECO:0000256" key="5">
    <source>
        <dbReference type="ARBA" id="ARBA00023034"/>
    </source>
</evidence>
<protein>
    <submittedName>
        <fullName evidence="10">Lactosylceramide 4-alpha-galactosyltransferase-like</fullName>
    </submittedName>
</protein>
<dbReference type="Proteomes" id="UP000322000">
    <property type="component" value="Chromosome 6"/>
</dbReference>
<dbReference type="InterPro" id="IPR029044">
    <property type="entry name" value="Nucleotide-diphossugar_trans"/>
</dbReference>
<keyword evidence="4" id="KW-0808">Transferase</keyword>